<keyword evidence="2" id="KW-0732">Signal</keyword>
<evidence type="ECO:0000256" key="1">
    <source>
        <dbReference type="ARBA" id="ARBA00022801"/>
    </source>
</evidence>
<gene>
    <name evidence="3" type="ORF">A0O28_0084070</name>
</gene>
<reference evidence="3 4" key="1">
    <citation type="submission" date="2016-04" db="EMBL/GenBank/DDBJ databases">
        <title>Multiple horizontal gene transfer events from other fungi enriched the ability of the initially mycotrophic fungus Trichoderma (Ascomycota) to feed on dead plant biomass.</title>
        <authorList>
            <person name="Atanasova L."/>
            <person name="Chenthamara K."/>
            <person name="Zhang J."/>
            <person name="Grujic M."/>
            <person name="Henrissat B."/>
            <person name="Kuo A."/>
            <person name="Aertz A."/>
            <person name="Salamov A."/>
            <person name="Lipzen A."/>
            <person name="Labutti K."/>
            <person name="Barry K."/>
            <person name="Miao Y."/>
            <person name="Rahimi M.J."/>
            <person name="Shen Q."/>
            <person name="Grigoriev I.V."/>
            <person name="Kubicek C.P."/>
            <person name="Druzhinina I.S."/>
        </authorList>
    </citation>
    <scope>NUCLEOTIDE SEQUENCE [LARGE SCALE GENOMIC DNA]</scope>
    <source>
        <strain evidence="3 4">NJAU 4742</strain>
    </source>
</reference>
<protein>
    <recommendedName>
        <fullName evidence="5">Lipase 1</fullName>
    </recommendedName>
</protein>
<dbReference type="PANTHER" id="PTHR34853">
    <property type="match status" value="1"/>
</dbReference>
<dbReference type="PANTHER" id="PTHR34853:SF5">
    <property type="entry name" value="LIP-DOMAIN-CONTAINING PROTEIN-RELATED"/>
    <property type="match status" value="1"/>
</dbReference>
<keyword evidence="1" id="KW-0378">Hydrolase</keyword>
<evidence type="ECO:0000313" key="4">
    <source>
        <dbReference type="Proteomes" id="UP000191004"/>
    </source>
</evidence>
<comment type="caution">
    <text evidence="3">The sequence shown here is derived from an EMBL/GenBank/DDBJ whole genome shotgun (WGS) entry which is preliminary data.</text>
</comment>
<dbReference type="SUPFAM" id="SSF53474">
    <property type="entry name" value="alpha/beta-Hydrolases"/>
    <property type="match status" value="1"/>
</dbReference>
<dbReference type="Proteomes" id="UP000191004">
    <property type="component" value="Unassembled WGS sequence"/>
</dbReference>
<evidence type="ECO:0000313" key="3">
    <source>
        <dbReference type="EMBL" id="OPB42771.1"/>
    </source>
</evidence>
<dbReference type="Pfam" id="PF03583">
    <property type="entry name" value="LIP"/>
    <property type="match status" value="1"/>
</dbReference>
<comment type="similarity">
    <text evidence="2">Belongs to the AB hydrolase superfamily. Lipase family.</text>
</comment>
<dbReference type="EMBL" id="LVVK01000011">
    <property type="protein sequence ID" value="OPB42771.1"/>
    <property type="molecule type" value="Genomic_DNA"/>
</dbReference>
<dbReference type="GO" id="GO:0004806">
    <property type="term" value="F:triacylglycerol lipase activity"/>
    <property type="evidence" value="ECO:0007669"/>
    <property type="project" value="UniProtKB-UniRule"/>
</dbReference>
<evidence type="ECO:0000256" key="2">
    <source>
        <dbReference type="PIRNR" id="PIRNR029171"/>
    </source>
</evidence>
<accession>A0A1T3CNX9</accession>
<dbReference type="InterPro" id="IPR005152">
    <property type="entry name" value="Lipase_secreted"/>
</dbReference>
<dbReference type="AlphaFoldDB" id="A0A1T3CNX9"/>
<organism evidence="3 4">
    <name type="scientific">Trichoderma guizhouense</name>
    <dbReference type="NCBI Taxonomy" id="1491466"/>
    <lineage>
        <taxon>Eukaryota</taxon>
        <taxon>Fungi</taxon>
        <taxon>Dikarya</taxon>
        <taxon>Ascomycota</taxon>
        <taxon>Pezizomycotina</taxon>
        <taxon>Sordariomycetes</taxon>
        <taxon>Hypocreomycetidae</taxon>
        <taxon>Hypocreales</taxon>
        <taxon>Hypocreaceae</taxon>
        <taxon>Trichoderma</taxon>
    </lineage>
</organism>
<dbReference type="PIRSF" id="PIRSF029171">
    <property type="entry name" value="Esterase_LipA"/>
    <property type="match status" value="1"/>
</dbReference>
<evidence type="ECO:0008006" key="5">
    <source>
        <dbReference type="Google" id="ProtNLM"/>
    </source>
</evidence>
<dbReference type="Gene3D" id="1.10.260.130">
    <property type="match status" value="1"/>
</dbReference>
<feature type="signal peptide" evidence="2">
    <location>
        <begin position="1"/>
        <end position="22"/>
    </location>
</feature>
<dbReference type="InterPro" id="IPR029058">
    <property type="entry name" value="AB_hydrolase_fold"/>
</dbReference>
<name>A0A1T3CNX9_9HYPO</name>
<sequence length="405" mass="43688">MLFASTLLVFLNALSITAMATGKHDTEPMPPQDDPWYTAPYNYEYKQPGTILRIRAAPGNLSSVMTNATAAFNILYRTTDSRYLPSWAVTTLFIPKHPKDVLLSYQIPYDSVDLTFSPSYQLYQDPPSDISRALGLGWYVNVPDYEGPLGSFTAGVMSGHATLDSIRAVKAAAFGLTANAKYAMWGYSGGALASEWAAELQLQYAPELKLSGAALGGLTPNVTSVMLAVSGKPAAGLVPLAMLGLTSQFPEAERYLLSRLKKQGTFNRDGFLKARNYSSVQAVAAFANQDIADYFIGGFSDITAPPIKSVTTSDGQMGYHGVPQMPLYVYKAVHDEVSPTVDTDTLVSKYCKINVAITYVRNPLGGHFDEWTAGVPGAMDFLQTILTGTHDNTGCKTMEIASSSG</sequence>
<dbReference type="Gene3D" id="3.40.50.1820">
    <property type="entry name" value="alpha/beta hydrolase"/>
    <property type="match status" value="1"/>
</dbReference>
<dbReference type="GO" id="GO:0016042">
    <property type="term" value="P:lipid catabolic process"/>
    <property type="evidence" value="ECO:0007669"/>
    <property type="project" value="UniProtKB-UniRule"/>
</dbReference>
<proteinExistence type="inferred from homology"/>
<feature type="chain" id="PRO_5013436532" description="Lipase 1" evidence="2">
    <location>
        <begin position="23"/>
        <end position="405"/>
    </location>
</feature>
<keyword evidence="4" id="KW-1185">Reference proteome</keyword>